<proteinExistence type="predicted"/>
<dbReference type="Proteomes" id="UP000062645">
    <property type="component" value="Chromosome"/>
</dbReference>
<dbReference type="RefSeq" id="WP_062287336.1">
    <property type="nucleotide sequence ID" value="NZ_CP012036.1"/>
</dbReference>
<name>A0A0M3V4D9_9NOSO</name>
<evidence type="ECO:0000313" key="2">
    <source>
        <dbReference type="Proteomes" id="UP000062645"/>
    </source>
</evidence>
<dbReference type="InterPro" id="IPR029058">
    <property type="entry name" value="AB_hydrolase_fold"/>
</dbReference>
<reference evidence="2" key="1">
    <citation type="submission" date="2015-07" db="EMBL/GenBank/DDBJ databases">
        <title>Genome Of Nitrogen-Fixing Cyanobacterium Nostoc piscinale CENA21 From Solimoes/Amazon River Floodplain Sediments And Comparative Genomics To Uncover Biosynthetic Natural Products Potential.</title>
        <authorList>
            <person name="Leao T.F."/>
            <person name="Leao P.N."/>
            <person name="Guimaraes P.I."/>
            <person name="de Melo A.G.C."/>
            <person name="Ramos R.T.J."/>
            <person name="Silva A."/>
            <person name="Fiore M.F."/>
            <person name="Schneider M.P.C."/>
        </authorList>
    </citation>
    <scope>NUCLEOTIDE SEQUENCE [LARGE SCALE GENOMIC DNA]</scope>
    <source>
        <strain evidence="2">CENA21</strain>
    </source>
</reference>
<gene>
    <name evidence="1" type="ORF">ACX27_01215</name>
</gene>
<sequence length="459" mass="50770">MPIETVNITTTALPSTYYLVAFDANGNERLEPTGFISQKLVDILATEPITDVFLISHGWMGDIPAAKEQYTKWITAMGQNSADIQTIKKLRQSQNQEFRPLLIGLHWPSKPWGNEDLNAKPTSYDTSGSELNNLIDEYAQDVADTEAARDALRTIFAASIEYANPPETLPQQVNQAYEVLIKEASLNGYEEDGASLNLNPANIYQSLIAEEPETQEISFGIGDFFQAKTNPFLDVLGYLSYWKMKERAREIGSTSGFKLLTQLQKAAAKTVRFHLVGHSFGCIVVSSIVAGKDKSQLVRPVDSLVLIQGALSLWSYCPDIPRRKNLAGCFSSILKARKVTGPIVTTRSIHDSSVTKLYPAASVLGRFQNQDINFAETQSEFPEYGSIGTFGIQGINESTSLKMYSCNKEYNFQAGKVYNLESSEFIRNINSKTGKDEDAHNSIDKKEVAHAVWAAAFGS</sequence>
<dbReference type="STRING" id="224013.ACX27_01215"/>
<organism evidence="1 2">
    <name type="scientific">Nostoc piscinale CENA21</name>
    <dbReference type="NCBI Taxonomy" id="224013"/>
    <lineage>
        <taxon>Bacteria</taxon>
        <taxon>Bacillati</taxon>
        <taxon>Cyanobacteriota</taxon>
        <taxon>Cyanophyceae</taxon>
        <taxon>Nostocales</taxon>
        <taxon>Nostocaceae</taxon>
        <taxon>Nostoc</taxon>
    </lineage>
</organism>
<dbReference type="SUPFAM" id="SSF53474">
    <property type="entry name" value="alpha/beta-Hydrolases"/>
    <property type="match status" value="1"/>
</dbReference>
<dbReference type="AlphaFoldDB" id="A0A0M3V4D9"/>
<reference evidence="1 2" key="2">
    <citation type="journal article" date="2016" name="Genome Announc.">
        <title>Draft Genome Sequence of the N2-Fixing Cyanobacterium Nostoc piscinale CENA21, Isolated from the Brazilian Amazon Floodplain.</title>
        <authorList>
            <person name="Leao T."/>
            <person name="Guimaraes P.I."/>
            <person name="de Melo A.G."/>
            <person name="Ramos R.T."/>
            <person name="Leao P.N."/>
            <person name="Silva A."/>
            <person name="Fiore M.F."/>
            <person name="Schneider M.P."/>
        </authorList>
    </citation>
    <scope>NUCLEOTIDE SEQUENCE [LARGE SCALE GENOMIC DNA]</scope>
    <source>
        <strain evidence="1 2">CENA21</strain>
    </source>
</reference>
<dbReference type="PATRIC" id="fig|224013.5.peg.292"/>
<dbReference type="EMBL" id="CP012036">
    <property type="protein sequence ID" value="ALF51777.1"/>
    <property type="molecule type" value="Genomic_DNA"/>
</dbReference>
<keyword evidence="2" id="KW-1185">Reference proteome</keyword>
<accession>A0A0M3V4D9</accession>
<dbReference type="OrthoDB" id="238337at2"/>
<evidence type="ECO:0000313" key="1">
    <source>
        <dbReference type="EMBL" id="ALF51777.1"/>
    </source>
</evidence>
<dbReference type="KEGG" id="npz:ACX27_01215"/>
<protein>
    <submittedName>
        <fullName evidence="1">Uncharacterized protein</fullName>
    </submittedName>
</protein>